<organism evidence="5 6">
    <name type="scientific">Trinickia dabaoshanensis</name>
    <dbReference type="NCBI Taxonomy" id="564714"/>
    <lineage>
        <taxon>Bacteria</taxon>
        <taxon>Pseudomonadati</taxon>
        <taxon>Pseudomonadota</taxon>
        <taxon>Betaproteobacteria</taxon>
        <taxon>Burkholderiales</taxon>
        <taxon>Burkholderiaceae</taxon>
        <taxon>Trinickia</taxon>
    </lineage>
</organism>
<feature type="domain" description="BD-FAE-like" evidence="4">
    <location>
        <begin position="73"/>
        <end position="270"/>
    </location>
</feature>
<evidence type="ECO:0000313" key="6">
    <source>
        <dbReference type="Proteomes" id="UP000235616"/>
    </source>
</evidence>
<evidence type="ECO:0000259" key="4">
    <source>
        <dbReference type="Pfam" id="PF20434"/>
    </source>
</evidence>
<keyword evidence="1 5" id="KW-0378">Hydrolase</keyword>
<evidence type="ECO:0000313" key="5">
    <source>
        <dbReference type="EMBL" id="PMS17827.1"/>
    </source>
</evidence>
<feature type="region of interest" description="Disordered" evidence="2">
    <location>
        <begin position="41"/>
        <end position="64"/>
    </location>
</feature>
<dbReference type="GO" id="GO:0016787">
    <property type="term" value="F:hydrolase activity"/>
    <property type="evidence" value="ECO:0007669"/>
    <property type="project" value="UniProtKB-KW"/>
</dbReference>
<feature type="chain" id="PRO_5014673014" evidence="3">
    <location>
        <begin position="23"/>
        <end position="319"/>
    </location>
</feature>
<evidence type="ECO:0000256" key="1">
    <source>
        <dbReference type="ARBA" id="ARBA00022801"/>
    </source>
</evidence>
<keyword evidence="6" id="KW-1185">Reference proteome</keyword>
<protein>
    <submittedName>
        <fullName evidence="5">Alpha/beta hydrolase</fullName>
    </submittedName>
</protein>
<reference evidence="5 6" key="1">
    <citation type="submission" date="2018-01" db="EMBL/GenBank/DDBJ databases">
        <title>Whole genome analyses suggest that Burkholderia sensu lato contains two further novel genera in the rhizoxinica-symbiotica group Mycetohabitans gen. nov., and Trinickia gen. nov.: implications for the evolution of diazotrophy and nodulation in the Burkholderiaceae.</title>
        <authorList>
            <person name="Estrada-de los Santos P."/>
            <person name="Palmer M."/>
            <person name="Chavez-Ramirez B."/>
            <person name="Beukes C."/>
            <person name="Steenkamp E.T."/>
            <person name="Hirsch A.M."/>
            <person name="Manyaka P."/>
            <person name="Maluk M."/>
            <person name="Lafos M."/>
            <person name="Crook M."/>
            <person name="Gross E."/>
            <person name="Simon M.F."/>
            <person name="Bueno dos Reis Junior F."/>
            <person name="Poole P.S."/>
            <person name="Venter S.N."/>
            <person name="James E.K."/>
        </authorList>
    </citation>
    <scope>NUCLEOTIDE SEQUENCE [LARGE SCALE GENOMIC DNA]</scope>
    <source>
        <strain evidence="5 6">GIMN1.004</strain>
    </source>
</reference>
<dbReference type="Proteomes" id="UP000235616">
    <property type="component" value="Unassembled WGS sequence"/>
</dbReference>
<dbReference type="OrthoDB" id="9771666at2"/>
<dbReference type="AlphaFoldDB" id="A0A2N7VL13"/>
<dbReference type="PANTHER" id="PTHR48081">
    <property type="entry name" value="AB HYDROLASE SUPERFAMILY PROTEIN C4A8.06C"/>
    <property type="match status" value="1"/>
</dbReference>
<dbReference type="InterPro" id="IPR029058">
    <property type="entry name" value="AB_hydrolase_fold"/>
</dbReference>
<sequence>MDKSRRRLLGAGLSSAASLALAGTKHFEPISAAGTAGAIDLWPTDRIPGGPGPGGPERLDGKGAVTNVSRPRLNVYVPKRPNGTAVLVVAGGGYTHIELGAESTPACLWLQSVGIVAFELVYRLPRDGWSPMAPLQDGQRAMRILRSTASSYGVDPNRIGLIGFSAGGHLSGMTAVSGATERYPKVDETDRTSPTPDFAGLIYPVLSLMPPFDRTETRRQLVGRHPDLERSAELSVDQHVSPSTCPIFLAQAKDDPVSPIDNSLLMFNALRKNDIPSELHVFQAGGHGWGMGQPGTPVHAWPKLFISWLRFNNLLVTDA</sequence>
<evidence type="ECO:0000256" key="3">
    <source>
        <dbReference type="SAM" id="SignalP"/>
    </source>
</evidence>
<gene>
    <name evidence="5" type="ORF">C0Z18_18445</name>
</gene>
<evidence type="ECO:0000256" key="2">
    <source>
        <dbReference type="SAM" id="MobiDB-lite"/>
    </source>
</evidence>
<dbReference type="PANTHER" id="PTHR48081:SF6">
    <property type="entry name" value="PEPTIDASE S9 PROLYL OLIGOPEPTIDASE CATALYTIC DOMAIN-CONTAINING PROTEIN"/>
    <property type="match status" value="1"/>
</dbReference>
<dbReference type="Pfam" id="PF20434">
    <property type="entry name" value="BD-FAE"/>
    <property type="match status" value="1"/>
</dbReference>
<dbReference type="RefSeq" id="WP_102646868.1">
    <property type="nucleotide sequence ID" value="NZ_PNYA01000017.1"/>
</dbReference>
<comment type="caution">
    <text evidence="5">The sequence shown here is derived from an EMBL/GenBank/DDBJ whole genome shotgun (WGS) entry which is preliminary data.</text>
</comment>
<dbReference type="InterPro" id="IPR006311">
    <property type="entry name" value="TAT_signal"/>
</dbReference>
<dbReference type="SUPFAM" id="SSF53474">
    <property type="entry name" value="alpha/beta-Hydrolases"/>
    <property type="match status" value="1"/>
</dbReference>
<dbReference type="InterPro" id="IPR050300">
    <property type="entry name" value="GDXG_lipolytic_enzyme"/>
</dbReference>
<proteinExistence type="predicted"/>
<feature type="signal peptide" evidence="3">
    <location>
        <begin position="1"/>
        <end position="22"/>
    </location>
</feature>
<accession>A0A2N7VL13</accession>
<dbReference type="EMBL" id="PNYA01000017">
    <property type="protein sequence ID" value="PMS17827.1"/>
    <property type="molecule type" value="Genomic_DNA"/>
</dbReference>
<dbReference type="Gene3D" id="3.40.50.1820">
    <property type="entry name" value="alpha/beta hydrolase"/>
    <property type="match status" value="1"/>
</dbReference>
<keyword evidence="3" id="KW-0732">Signal</keyword>
<name>A0A2N7VL13_9BURK</name>
<dbReference type="PROSITE" id="PS51318">
    <property type="entry name" value="TAT"/>
    <property type="match status" value="1"/>
</dbReference>
<dbReference type="InterPro" id="IPR049492">
    <property type="entry name" value="BD-FAE-like_dom"/>
</dbReference>